<proteinExistence type="predicted"/>
<evidence type="ECO:0000256" key="1">
    <source>
        <dbReference type="SAM" id="MobiDB-lite"/>
    </source>
</evidence>
<protein>
    <recommendedName>
        <fullName evidence="2">DUF4097 domain-containing protein</fullName>
    </recommendedName>
</protein>
<organism evidence="3 4">
    <name type="scientific">Sutcliffiella cohnii</name>
    <dbReference type="NCBI Taxonomy" id="33932"/>
    <lineage>
        <taxon>Bacteria</taxon>
        <taxon>Bacillati</taxon>
        <taxon>Bacillota</taxon>
        <taxon>Bacilli</taxon>
        <taxon>Bacillales</taxon>
        <taxon>Bacillaceae</taxon>
        <taxon>Sutcliffiella</taxon>
    </lineage>
</organism>
<dbReference type="RefSeq" id="WP_066413902.1">
    <property type="nucleotide sequence ID" value="NZ_CP018866.1"/>
</dbReference>
<evidence type="ECO:0000313" key="4">
    <source>
        <dbReference type="Proteomes" id="UP000215224"/>
    </source>
</evidence>
<dbReference type="EMBL" id="CP018866">
    <property type="protein sequence ID" value="AST90034.1"/>
    <property type="molecule type" value="Genomic_DNA"/>
</dbReference>
<dbReference type="Pfam" id="PF13349">
    <property type="entry name" value="DUF4097"/>
    <property type="match status" value="1"/>
</dbReference>
<sequence length="283" mass="30642">MKYLGMGLFLLIALFTIYNLIINASWSFGNSKSDEVAVTDSINTITIEGSSSSIEVVTEDRSSVKAKLEGKGDVLVEKKGKTIAVEYKPPTFRFFSFGRQKITVYIPESFNKTMEFDIGSGNVNFEGSASNPIVLEELQLDIRSGNAKLEHIQAKMLESDVSSGNVTIRNVTVEDGSFDVRSGNTTIRNIVGSFDANVSSGNLQVSVDELTGDVKMQVSSGRATLQLPKDADFTLNGSISSGHINTGFPFDQIDEDRRSVEASHGNGTHSIELKVSSGSIKVH</sequence>
<name>A0A223KKY5_9BACI</name>
<evidence type="ECO:0000259" key="2">
    <source>
        <dbReference type="Pfam" id="PF13349"/>
    </source>
</evidence>
<evidence type="ECO:0000313" key="3">
    <source>
        <dbReference type="EMBL" id="AST90034.1"/>
    </source>
</evidence>
<dbReference type="STRING" id="1314751.GCA_001591425_01402"/>
<feature type="region of interest" description="Disordered" evidence="1">
    <location>
        <begin position="261"/>
        <end position="283"/>
    </location>
</feature>
<dbReference type="KEGG" id="bcoh:BC6307_01410"/>
<dbReference type="AlphaFoldDB" id="A0A223KKY5"/>
<keyword evidence="4" id="KW-1185">Reference proteome</keyword>
<feature type="domain" description="DUF4097" evidence="2">
    <location>
        <begin position="42"/>
        <end position="282"/>
    </location>
</feature>
<accession>A0A223KKY5</accession>
<reference evidence="3 4" key="1">
    <citation type="submission" date="2016-12" db="EMBL/GenBank/DDBJ databases">
        <title>The whole genome sequencing and assembly of Bacillus cohnii DSM 6307T strain.</title>
        <authorList>
            <person name="Lee Y.-J."/>
            <person name="Yi H."/>
            <person name="Bahn Y.-S."/>
            <person name="Kim J.F."/>
            <person name="Lee D.-W."/>
        </authorList>
    </citation>
    <scope>NUCLEOTIDE SEQUENCE [LARGE SCALE GENOMIC DNA]</scope>
    <source>
        <strain evidence="3 4">DSM 6307</strain>
    </source>
</reference>
<dbReference type="Proteomes" id="UP000215224">
    <property type="component" value="Chromosome"/>
</dbReference>
<gene>
    <name evidence="3" type="ORF">BC6307_01410</name>
</gene>
<dbReference type="InterPro" id="IPR025164">
    <property type="entry name" value="Toastrack_DUF4097"/>
</dbReference>